<reference evidence="2 3" key="1">
    <citation type="submission" date="2018-03" db="EMBL/GenBank/DDBJ databases">
        <title>Massilia armeniaca sp. nov., isolated from desert soil.</title>
        <authorList>
            <person name="Huang H."/>
            <person name="Ren M."/>
        </authorList>
    </citation>
    <scope>NUCLEOTIDE SEQUENCE [LARGE SCALE GENOMIC DNA]</scope>
    <source>
        <strain evidence="2 3">ZMN-3</strain>
    </source>
</reference>
<dbReference type="OrthoDB" id="480426at2"/>
<gene>
    <name evidence="2" type="ORF">C9I28_10405</name>
</gene>
<dbReference type="EMBL" id="CP028324">
    <property type="protein sequence ID" value="AVR96089.1"/>
    <property type="molecule type" value="Genomic_DNA"/>
</dbReference>
<evidence type="ECO:0000259" key="1">
    <source>
        <dbReference type="Pfam" id="PF13946"/>
    </source>
</evidence>
<name>A0A2R4C8Y0_9BURK</name>
<keyword evidence="3" id="KW-1185">Reference proteome</keyword>
<dbReference type="Gene3D" id="2.60.120.380">
    <property type="match status" value="1"/>
</dbReference>
<dbReference type="Gene3D" id="1.10.3130.20">
    <property type="entry name" value="Phycobilisome linker domain"/>
    <property type="match status" value="1"/>
</dbReference>
<dbReference type="KEGG" id="masz:C9I28_10405"/>
<protein>
    <recommendedName>
        <fullName evidence="1">DUF4214 domain-containing protein</fullName>
    </recommendedName>
</protein>
<dbReference type="Proteomes" id="UP000240505">
    <property type="component" value="Chromosome"/>
</dbReference>
<organism evidence="2 3">
    <name type="scientific">Pseudoduganella armeniaca</name>
    <dbReference type="NCBI Taxonomy" id="2072590"/>
    <lineage>
        <taxon>Bacteria</taxon>
        <taxon>Pseudomonadati</taxon>
        <taxon>Pseudomonadota</taxon>
        <taxon>Betaproteobacteria</taxon>
        <taxon>Burkholderiales</taxon>
        <taxon>Oxalobacteraceae</taxon>
        <taxon>Telluria group</taxon>
        <taxon>Pseudoduganella</taxon>
    </lineage>
</organism>
<evidence type="ECO:0000313" key="3">
    <source>
        <dbReference type="Proteomes" id="UP000240505"/>
    </source>
</evidence>
<evidence type="ECO:0000313" key="2">
    <source>
        <dbReference type="EMBL" id="AVR96089.1"/>
    </source>
</evidence>
<dbReference type="AlphaFoldDB" id="A0A2R4C8Y0"/>
<dbReference type="Pfam" id="PF13946">
    <property type="entry name" value="DUF4214"/>
    <property type="match status" value="1"/>
</dbReference>
<dbReference type="InterPro" id="IPR038255">
    <property type="entry name" value="PBS_linker_sf"/>
</dbReference>
<accession>A0A2R4C8Y0</accession>
<dbReference type="RefSeq" id="WP_107141441.1">
    <property type="nucleotide sequence ID" value="NZ_CP028324.1"/>
</dbReference>
<proteinExistence type="predicted"/>
<dbReference type="InterPro" id="IPR025282">
    <property type="entry name" value="DUF4214"/>
</dbReference>
<feature type="domain" description="DUF4214" evidence="1">
    <location>
        <begin position="448"/>
        <end position="515"/>
    </location>
</feature>
<sequence>MADDYANDKSTTATLSVNTSITGRIDSADDWDWFRLDLEPDRAYKFSATTAQGTEPLVYVWDETAQWSDFTNEPYVLVSNELANPFTFTKPGHQYYLKVRNDAPTSYTIGLTLAPDDFDNSAAAARGLAIGTSARASFDYMFDTEHYRIDAQAGMTYTVTLRTAVGAVPDDAWLRLSSSALAYGTSSEGVRGADGMAVSFTAAETRMYDIAAVLAGYDPLAAPIKYTVGVTARDASAPALKSSTGFIDGKFTFVFDEAVKLGTGTIGFDYKALPANAITVAGNTVTVDLGHNLAPGNYTIQFNKDALSDLLGNYPQWGYFPSVSVQNPVGGKLAGYVLKSDGARSLNGSTDTTDVALYEGTAADYSVSARAGGGFSMTHANGIVDTLTGIDRLYFTGSDDVIGLSLEGNLGQIYRLYKAAFDRTPDKSGLGFWLAASDAGVTLLHIAGQFVISPEFQQKYGTNTSNAAYVDALYHNVLHRDGDAEGVAFWNNALDHGAERGRILIDFSDSVENQAATAALVGDGFAYTPWA</sequence>